<name>A0A7X4WDD1_9GAMM</name>
<feature type="transmembrane region" description="Helical" evidence="8">
    <location>
        <begin position="153"/>
        <end position="171"/>
    </location>
</feature>
<dbReference type="GO" id="GO:0016020">
    <property type="term" value="C:membrane"/>
    <property type="evidence" value="ECO:0007669"/>
    <property type="project" value="UniProtKB-SubCell"/>
</dbReference>
<dbReference type="InterPro" id="IPR035952">
    <property type="entry name" value="Rhomboid-like_sf"/>
</dbReference>
<comment type="subcellular location">
    <subcellularLocation>
        <location evidence="1">Membrane</location>
        <topology evidence="1">Multi-pass membrane protein</topology>
    </subcellularLocation>
</comment>
<dbReference type="GO" id="GO:0004252">
    <property type="term" value="F:serine-type endopeptidase activity"/>
    <property type="evidence" value="ECO:0007669"/>
    <property type="project" value="InterPro"/>
</dbReference>
<evidence type="ECO:0000256" key="2">
    <source>
        <dbReference type="ARBA" id="ARBA00009045"/>
    </source>
</evidence>
<keyword evidence="7 8" id="KW-0472">Membrane</keyword>
<protein>
    <submittedName>
        <fullName evidence="10">Rhomboid family intramembrane serine protease</fullName>
    </submittedName>
</protein>
<comment type="similarity">
    <text evidence="2">Belongs to the peptidase S54 family.</text>
</comment>
<dbReference type="InterPro" id="IPR022764">
    <property type="entry name" value="Peptidase_S54_rhomboid_dom"/>
</dbReference>
<dbReference type="PANTHER" id="PTHR43066">
    <property type="entry name" value="RHOMBOID-RELATED PROTEIN"/>
    <property type="match status" value="1"/>
</dbReference>
<feature type="transmembrane region" description="Helical" evidence="8">
    <location>
        <begin position="127"/>
        <end position="147"/>
    </location>
</feature>
<dbReference type="PANTHER" id="PTHR43066:SF1">
    <property type="entry name" value="RHOMBOID PROTEIN 2"/>
    <property type="match status" value="1"/>
</dbReference>
<keyword evidence="4 8" id="KW-0812">Transmembrane</keyword>
<comment type="caution">
    <text evidence="10">The sequence shown here is derived from an EMBL/GenBank/DDBJ whole genome shotgun (WGS) entry which is preliminary data.</text>
</comment>
<evidence type="ECO:0000256" key="7">
    <source>
        <dbReference type="ARBA" id="ARBA00023136"/>
    </source>
</evidence>
<dbReference type="EMBL" id="WXWW01000225">
    <property type="protein sequence ID" value="NAW66628.1"/>
    <property type="molecule type" value="Genomic_DNA"/>
</dbReference>
<dbReference type="Proteomes" id="UP000465712">
    <property type="component" value="Unassembled WGS sequence"/>
</dbReference>
<evidence type="ECO:0000313" key="10">
    <source>
        <dbReference type="EMBL" id="NAW66628.1"/>
    </source>
</evidence>
<evidence type="ECO:0000256" key="4">
    <source>
        <dbReference type="ARBA" id="ARBA00022692"/>
    </source>
</evidence>
<evidence type="ECO:0000256" key="8">
    <source>
        <dbReference type="SAM" id="Phobius"/>
    </source>
</evidence>
<dbReference type="AlphaFoldDB" id="A0A7X4WDD1"/>
<evidence type="ECO:0000256" key="5">
    <source>
        <dbReference type="ARBA" id="ARBA00022801"/>
    </source>
</evidence>
<evidence type="ECO:0000259" key="9">
    <source>
        <dbReference type="Pfam" id="PF01694"/>
    </source>
</evidence>
<feature type="transmembrane region" description="Helical" evidence="8">
    <location>
        <begin position="46"/>
        <end position="69"/>
    </location>
</feature>
<feature type="transmembrane region" description="Helical" evidence="8">
    <location>
        <begin position="76"/>
        <end position="95"/>
    </location>
</feature>
<keyword evidence="6 8" id="KW-1133">Transmembrane helix</keyword>
<evidence type="ECO:0000313" key="11">
    <source>
        <dbReference type="Proteomes" id="UP000465712"/>
    </source>
</evidence>
<dbReference type="GO" id="GO:0006508">
    <property type="term" value="P:proteolysis"/>
    <property type="evidence" value="ECO:0007669"/>
    <property type="project" value="UniProtKB-KW"/>
</dbReference>
<accession>A0A7X4WDD1</accession>
<dbReference type="Pfam" id="PF01694">
    <property type="entry name" value="Rhomboid"/>
    <property type="match status" value="1"/>
</dbReference>
<gene>
    <name evidence="10" type="ORF">CAG72_15545</name>
</gene>
<feature type="transmembrane region" description="Helical" evidence="8">
    <location>
        <begin position="101"/>
        <end position="120"/>
    </location>
</feature>
<evidence type="ECO:0000256" key="3">
    <source>
        <dbReference type="ARBA" id="ARBA00022670"/>
    </source>
</evidence>
<proteinExistence type="inferred from homology"/>
<feature type="domain" description="Peptidase S54 rhomboid" evidence="9">
    <location>
        <begin position="38"/>
        <end position="172"/>
    </location>
</feature>
<keyword evidence="3 10" id="KW-0645">Protease</keyword>
<reference evidence="10 11" key="1">
    <citation type="submission" date="2017-05" db="EMBL/GenBank/DDBJ databases">
        <title>High clonality and local adaptation shapes Vibrionaceae linages within an endangered oasis.</title>
        <authorList>
            <person name="Vazquez-Rosas-Landa M."/>
        </authorList>
    </citation>
    <scope>NUCLEOTIDE SEQUENCE [LARGE SCALE GENOMIC DNA]</scope>
    <source>
        <strain evidence="10 11">P46_P4S1P180</strain>
    </source>
</reference>
<dbReference type="Gene3D" id="1.20.1540.10">
    <property type="entry name" value="Rhomboid-like"/>
    <property type="match status" value="1"/>
</dbReference>
<sequence length="184" mass="20143">MCFIGAVVVVCFAVQVVNVLLNGYLLDYGLLPRHLNHAIGLVAYPFIHGSWAHLFSNMVSFSALAYLVSRSGAARLISVFMISWAVSGAGVWLFGRMHYHIGLSGIIYGLWAYLLVYAVLRRSIKSMAIALIVMFFYGPMLTGIIPAHSWISYESHLSGALAGVIAGYVFARRDKAKAVANVEQ</sequence>
<feature type="transmembrane region" description="Helical" evidence="8">
    <location>
        <begin position="7"/>
        <end position="26"/>
    </location>
</feature>
<keyword evidence="5" id="KW-0378">Hydrolase</keyword>
<evidence type="ECO:0000256" key="6">
    <source>
        <dbReference type="ARBA" id="ARBA00022989"/>
    </source>
</evidence>
<organism evidence="10 11">
    <name type="scientific">Photobacterium halotolerans</name>
    <dbReference type="NCBI Taxonomy" id="265726"/>
    <lineage>
        <taxon>Bacteria</taxon>
        <taxon>Pseudomonadati</taxon>
        <taxon>Pseudomonadota</taxon>
        <taxon>Gammaproteobacteria</taxon>
        <taxon>Vibrionales</taxon>
        <taxon>Vibrionaceae</taxon>
        <taxon>Photobacterium</taxon>
    </lineage>
</organism>
<evidence type="ECO:0000256" key="1">
    <source>
        <dbReference type="ARBA" id="ARBA00004141"/>
    </source>
</evidence>
<dbReference type="SUPFAM" id="SSF144091">
    <property type="entry name" value="Rhomboid-like"/>
    <property type="match status" value="1"/>
</dbReference>